<evidence type="ECO:0000313" key="2">
    <source>
        <dbReference type="EMBL" id="KAH6899840.1"/>
    </source>
</evidence>
<dbReference type="AlphaFoldDB" id="A0A9P9AWK2"/>
<reference evidence="2 3" key="1">
    <citation type="journal article" date="2021" name="Nat. Commun.">
        <title>Genetic determinants of endophytism in the Arabidopsis root mycobiome.</title>
        <authorList>
            <person name="Mesny F."/>
            <person name="Miyauchi S."/>
            <person name="Thiergart T."/>
            <person name="Pickel B."/>
            <person name="Atanasova L."/>
            <person name="Karlsson M."/>
            <person name="Huettel B."/>
            <person name="Barry K.W."/>
            <person name="Haridas S."/>
            <person name="Chen C."/>
            <person name="Bauer D."/>
            <person name="Andreopoulos W."/>
            <person name="Pangilinan J."/>
            <person name="LaButti K."/>
            <person name="Riley R."/>
            <person name="Lipzen A."/>
            <person name="Clum A."/>
            <person name="Drula E."/>
            <person name="Henrissat B."/>
            <person name="Kohler A."/>
            <person name="Grigoriev I.V."/>
            <person name="Martin F.M."/>
            <person name="Hacquard S."/>
        </authorList>
    </citation>
    <scope>NUCLEOTIDE SEQUENCE [LARGE SCALE GENOMIC DNA]</scope>
    <source>
        <strain evidence="2 3">MPI-CAGE-CH-0241</strain>
    </source>
</reference>
<comment type="caution">
    <text evidence="2">The sequence shown here is derived from an EMBL/GenBank/DDBJ whole genome shotgun (WGS) entry which is preliminary data.</text>
</comment>
<feature type="region of interest" description="Disordered" evidence="1">
    <location>
        <begin position="35"/>
        <end position="54"/>
    </location>
</feature>
<sequence length="99" mass="10923">MIVPFTHLSLLPTSVCIACLSFFTAHRALKTRIGAKTGQQVSSTSPQSHEKKKKTINRLTRLLVGWPHTPLQPQPGSQPLQHLCPAHMRIIPAARTPLT</sequence>
<name>A0A9P9AWK2_9HYPO</name>
<proteinExistence type="predicted"/>
<organism evidence="2 3">
    <name type="scientific">Thelonectria olida</name>
    <dbReference type="NCBI Taxonomy" id="1576542"/>
    <lineage>
        <taxon>Eukaryota</taxon>
        <taxon>Fungi</taxon>
        <taxon>Dikarya</taxon>
        <taxon>Ascomycota</taxon>
        <taxon>Pezizomycotina</taxon>
        <taxon>Sordariomycetes</taxon>
        <taxon>Hypocreomycetidae</taxon>
        <taxon>Hypocreales</taxon>
        <taxon>Nectriaceae</taxon>
        <taxon>Thelonectria</taxon>
    </lineage>
</organism>
<dbReference type="Proteomes" id="UP000777438">
    <property type="component" value="Unassembled WGS sequence"/>
</dbReference>
<evidence type="ECO:0000313" key="3">
    <source>
        <dbReference type="Proteomes" id="UP000777438"/>
    </source>
</evidence>
<gene>
    <name evidence="2" type="ORF">B0T10DRAFT_8636</name>
</gene>
<accession>A0A9P9AWK2</accession>
<evidence type="ECO:0000256" key="1">
    <source>
        <dbReference type="SAM" id="MobiDB-lite"/>
    </source>
</evidence>
<feature type="compositionally biased region" description="Polar residues" evidence="1">
    <location>
        <begin position="37"/>
        <end position="47"/>
    </location>
</feature>
<protein>
    <submittedName>
        <fullName evidence="2">Uncharacterized protein</fullName>
    </submittedName>
</protein>
<keyword evidence="3" id="KW-1185">Reference proteome</keyword>
<dbReference type="EMBL" id="JAGPYM010000001">
    <property type="protein sequence ID" value="KAH6899840.1"/>
    <property type="molecule type" value="Genomic_DNA"/>
</dbReference>